<evidence type="ECO:0000313" key="1">
    <source>
        <dbReference type="EMBL" id="SFV73521.1"/>
    </source>
</evidence>
<proteinExistence type="predicted"/>
<name>A0A1K1LFN0_9BACT</name>
<gene>
    <name evidence="1" type="ORF">DESPIGER_1685</name>
</gene>
<dbReference type="KEGG" id="dpg:DESPIGER_1685"/>
<protein>
    <submittedName>
        <fullName evidence="1">Uncharacterized protein</fullName>
    </submittedName>
</protein>
<keyword evidence="2" id="KW-1185">Reference proteome</keyword>
<organism evidence="1 2">
    <name type="scientific">Desulfovibrio piger</name>
    <dbReference type="NCBI Taxonomy" id="901"/>
    <lineage>
        <taxon>Bacteria</taxon>
        <taxon>Pseudomonadati</taxon>
        <taxon>Thermodesulfobacteriota</taxon>
        <taxon>Desulfovibrionia</taxon>
        <taxon>Desulfovibrionales</taxon>
        <taxon>Desulfovibrionaceae</taxon>
        <taxon>Desulfovibrio</taxon>
    </lineage>
</organism>
<reference evidence="2" key="1">
    <citation type="submission" date="2016-10" db="EMBL/GenBank/DDBJ databases">
        <authorList>
            <person name="Wegmann U."/>
        </authorList>
    </citation>
    <scope>NUCLEOTIDE SEQUENCE [LARGE SCALE GENOMIC DNA]</scope>
</reference>
<evidence type="ECO:0000313" key="2">
    <source>
        <dbReference type="Proteomes" id="UP000186323"/>
    </source>
</evidence>
<dbReference type="AlphaFoldDB" id="A0A1K1LFN0"/>
<dbReference type="EMBL" id="LT630450">
    <property type="protein sequence ID" value="SFV73521.1"/>
    <property type="molecule type" value="Genomic_DNA"/>
</dbReference>
<dbReference type="Proteomes" id="UP000186323">
    <property type="component" value="Chromosome I"/>
</dbReference>
<accession>A0A1K1LFN0</accession>
<sequence length="65" mass="7334">MILKQPQQARRAALGATVHDPDLIHSVPRTHNGFLLFRARPHDPGSRTAFGRRLPSFCCRPHPAR</sequence>